<evidence type="ECO:0000259" key="2">
    <source>
        <dbReference type="Pfam" id="PF06985"/>
    </source>
</evidence>
<feature type="compositionally biased region" description="Basic residues" evidence="1">
    <location>
        <begin position="457"/>
        <end position="467"/>
    </location>
</feature>
<feature type="region of interest" description="Disordered" evidence="1">
    <location>
        <begin position="432"/>
        <end position="472"/>
    </location>
</feature>
<dbReference type="PANTHER" id="PTHR24148:SF73">
    <property type="entry name" value="HET DOMAIN PROTEIN (AFU_ORTHOLOGUE AFUA_8G01020)"/>
    <property type="match status" value="1"/>
</dbReference>
<feature type="domain" description="Heterokaryon incompatibility" evidence="2">
    <location>
        <begin position="54"/>
        <end position="195"/>
    </location>
</feature>
<accession>A0A7U2I3P8</accession>
<dbReference type="KEGG" id="pno:SNOG_05197"/>
<name>A0A7U2I3P8_PHANO</name>
<dbReference type="Proteomes" id="UP000663193">
    <property type="component" value="Chromosome 13"/>
</dbReference>
<keyword evidence="4" id="KW-1185">Reference proteome</keyword>
<dbReference type="InterPro" id="IPR010730">
    <property type="entry name" value="HET"/>
</dbReference>
<dbReference type="Pfam" id="PF06985">
    <property type="entry name" value="HET"/>
    <property type="match status" value="1"/>
</dbReference>
<evidence type="ECO:0000313" key="3">
    <source>
        <dbReference type="EMBL" id="QRD02226.1"/>
    </source>
</evidence>
<dbReference type="OrthoDB" id="2157530at2759"/>
<dbReference type="PANTHER" id="PTHR24148">
    <property type="entry name" value="ANKYRIN REPEAT DOMAIN-CONTAINING PROTEIN 39 HOMOLOG-RELATED"/>
    <property type="match status" value="1"/>
</dbReference>
<dbReference type="OMA" id="GCESCIG"/>
<gene>
    <name evidence="3" type="ORF">JI435_051970</name>
</gene>
<organism evidence="3 4">
    <name type="scientific">Phaeosphaeria nodorum (strain SN15 / ATCC MYA-4574 / FGSC 10173)</name>
    <name type="common">Glume blotch fungus</name>
    <name type="synonym">Parastagonospora nodorum</name>
    <dbReference type="NCBI Taxonomy" id="321614"/>
    <lineage>
        <taxon>Eukaryota</taxon>
        <taxon>Fungi</taxon>
        <taxon>Dikarya</taxon>
        <taxon>Ascomycota</taxon>
        <taxon>Pezizomycotina</taxon>
        <taxon>Dothideomycetes</taxon>
        <taxon>Pleosporomycetidae</taxon>
        <taxon>Pleosporales</taxon>
        <taxon>Pleosporineae</taxon>
        <taxon>Phaeosphaeriaceae</taxon>
        <taxon>Parastagonospora</taxon>
    </lineage>
</organism>
<sequence length="492" mass="55854">MDESMSNNPTYFYSALEGPRSFRLLRLAQDTNCLQCMSYTIEEFERGSGHCPSYTALSYAWGNVNTTASITLNGYHASITKNLHEALLHIRRIRPYSLLWVDALCIDQSNSNERGHQVSQMRAIYSDASNVISWLGPGAEGTDRLFVFLRSHHDSCTTKGGNDGNCGFIADRELADALQYLEERPYWHRIWVIQEIVVATSLEVMCGDESVMWSVFIKFWSLVCRDHFKKIPGMNRRLAPFGHSSAIIPLIAWRKTNIDLAHALELTGLSRATDERDKVYALLGLVDCGAGRHIVVDYTISACRIFLTATHAIMDDWNENDTDISKKLKLENLLSRINTESSSRQQLPKFRARSTASQIPECNTIAHLRQRVRFLLRYTARLKFVVPNDGGNCDGETCGSWAAMYKAATIQKYPKPKYQMFGSYGHANQDHAAVNSSVTSERQPKSRREASRTVRSNIRRPDRKKRPAIPDKVSDDAVQGWIQYYQQVNSLH</sequence>
<dbReference type="VEuPathDB" id="FungiDB:JI435_051970"/>
<proteinExistence type="predicted"/>
<dbReference type="AlphaFoldDB" id="A0A7U2I3P8"/>
<dbReference type="InterPro" id="IPR052895">
    <property type="entry name" value="HetReg/Transcr_Mod"/>
</dbReference>
<evidence type="ECO:0000256" key="1">
    <source>
        <dbReference type="SAM" id="MobiDB-lite"/>
    </source>
</evidence>
<evidence type="ECO:0000313" key="4">
    <source>
        <dbReference type="Proteomes" id="UP000663193"/>
    </source>
</evidence>
<reference evidence="4" key="1">
    <citation type="journal article" date="2021" name="BMC Genomics">
        <title>Chromosome-level genome assembly and manually-curated proteome of model necrotroph Parastagonospora nodorum Sn15 reveals a genome-wide trove of candidate effector homologs, and redundancy of virulence-related functions within an accessory chromosome.</title>
        <authorList>
            <person name="Bertazzoni S."/>
            <person name="Jones D.A.B."/>
            <person name="Phan H.T."/>
            <person name="Tan K.-C."/>
            <person name="Hane J.K."/>
        </authorList>
    </citation>
    <scope>NUCLEOTIDE SEQUENCE [LARGE SCALE GENOMIC DNA]</scope>
    <source>
        <strain evidence="4">SN15 / ATCC MYA-4574 / FGSC 10173)</strain>
    </source>
</reference>
<protein>
    <recommendedName>
        <fullName evidence="2">Heterokaryon incompatibility domain-containing protein</fullName>
    </recommendedName>
</protein>
<dbReference type="RefSeq" id="XP_001795606.1">
    <property type="nucleotide sequence ID" value="XM_001795554.1"/>
</dbReference>
<dbReference type="EMBL" id="CP069035">
    <property type="protein sequence ID" value="QRD02226.1"/>
    <property type="molecule type" value="Genomic_DNA"/>
</dbReference>
<feature type="compositionally biased region" description="Basic and acidic residues" evidence="1">
    <location>
        <begin position="442"/>
        <end position="452"/>
    </location>
</feature>